<feature type="transmembrane region" description="Helical" evidence="7">
    <location>
        <begin position="394"/>
        <end position="415"/>
    </location>
</feature>
<dbReference type="InterPro" id="IPR020846">
    <property type="entry name" value="MFS_dom"/>
</dbReference>
<feature type="transmembrane region" description="Helical" evidence="7">
    <location>
        <begin position="12"/>
        <end position="34"/>
    </location>
</feature>
<reference evidence="9 10" key="1">
    <citation type="submission" date="2018-06" db="EMBL/GenBank/DDBJ databases">
        <title>Genomic Encyclopedia of Type Strains, Phase IV (KMG-IV): sequencing the most valuable type-strain genomes for metagenomic binning, comparative biology and taxonomic classification.</title>
        <authorList>
            <person name="Goeker M."/>
        </authorList>
    </citation>
    <scope>NUCLEOTIDE SEQUENCE [LARGE SCALE GENOMIC DNA]</scope>
    <source>
        <strain evidence="9 10">DSM 45479</strain>
    </source>
</reference>
<dbReference type="PROSITE" id="PS50850">
    <property type="entry name" value="MFS"/>
    <property type="match status" value="1"/>
</dbReference>
<keyword evidence="5 7" id="KW-1133">Transmembrane helix</keyword>
<keyword evidence="6 7" id="KW-0472">Membrane</keyword>
<comment type="caution">
    <text evidence="9">The sequence shown here is derived from an EMBL/GenBank/DDBJ whole genome shotgun (WGS) entry which is preliminary data.</text>
</comment>
<feature type="transmembrane region" description="Helical" evidence="7">
    <location>
        <begin position="78"/>
        <end position="99"/>
    </location>
</feature>
<dbReference type="InterPro" id="IPR011701">
    <property type="entry name" value="MFS"/>
</dbReference>
<feature type="transmembrane region" description="Helical" evidence="7">
    <location>
        <begin position="166"/>
        <end position="186"/>
    </location>
</feature>
<keyword evidence="4 7" id="KW-0812">Transmembrane</keyword>
<evidence type="ECO:0000256" key="5">
    <source>
        <dbReference type="ARBA" id="ARBA00022989"/>
    </source>
</evidence>
<evidence type="ECO:0000256" key="4">
    <source>
        <dbReference type="ARBA" id="ARBA00022692"/>
    </source>
</evidence>
<dbReference type="CDD" id="cd17321">
    <property type="entry name" value="MFS_MMR_MDR_like"/>
    <property type="match status" value="1"/>
</dbReference>
<dbReference type="Proteomes" id="UP000248714">
    <property type="component" value="Unassembled WGS sequence"/>
</dbReference>
<comment type="subcellular location">
    <subcellularLocation>
        <location evidence="1">Cell membrane</location>
        <topology evidence="1">Multi-pass membrane protein</topology>
    </subcellularLocation>
</comment>
<evidence type="ECO:0000256" key="3">
    <source>
        <dbReference type="ARBA" id="ARBA00022475"/>
    </source>
</evidence>
<dbReference type="RefSeq" id="WP_215732404.1">
    <property type="nucleotide sequence ID" value="NZ_QLTT01000004.1"/>
</dbReference>
<gene>
    <name evidence="9" type="ORF">C8D87_104393</name>
</gene>
<keyword evidence="3" id="KW-1003">Cell membrane</keyword>
<keyword evidence="2" id="KW-0813">Transport</keyword>
<evidence type="ECO:0000256" key="1">
    <source>
        <dbReference type="ARBA" id="ARBA00004651"/>
    </source>
</evidence>
<protein>
    <submittedName>
        <fullName evidence="9">EmrB/QacA subfamily drug resistance transporter</fullName>
    </submittedName>
</protein>
<evidence type="ECO:0000313" key="10">
    <source>
        <dbReference type="Proteomes" id="UP000248714"/>
    </source>
</evidence>
<dbReference type="Gene3D" id="1.20.1720.10">
    <property type="entry name" value="Multidrug resistance protein D"/>
    <property type="match status" value="1"/>
</dbReference>
<feature type="transmembrane region" description="Helical" evidence="7">
    <location>
        <begin position="362"/>
        <end position="382"/>
    </location>
</feature>
<organism evidence="9 10">
    <name type="scientific">Lentzea atacamensis</name>
    <dbReference type="NCBI Taxonomy" id="531938"/>
    <lineage>
        <taxon>Bacteria</taxon>
        <taxon>Bacillati</taxon>
        <taxon>Actinomycetota</taxon>
        <taxon>Actinomycetes</taxon>
        <taxon>Pseudonocardiales</taxon>
        <taxon>Pseudonocardiaceae</taxon>
        <taxon>Lentzea</taxon>
    </lineage>
</organism>
<dbReference type="SUPFAM" id="SSF103473">
    <property type="entry name" value="MFS general substrate transporter"/>
    <property type="match status" value="1"/>
</dbReference>
<feature type="domain" description="Major facilitator superfamily (MFS) profile" evidence="8">
    <location>
        <begin position="12"/>
        <end position="454"/>
    </location>
</feature>
<dbReference type="Gene3D" id="1.20.1250.20">
    <property type="entry name" value="MFS general substrate transporter like domains"/>
    <property type="match status" value="1"/>
</dbReference>
<sequence>MSLIDARTRWWALGLLSLAQFMVILDVTVVNVALPVIATELELDRAALTWVVTAYTLCFGGLMLLGGRLADAVGRRRTFLIGLTVFTIASLVSGLAWSASALVAARTAQGMGAALLSPAALSIVTTTFHGPDRNRALGVWAAIAGAGAAAGVLFGGLFTAGPGWEWVFFINVPVGLVVGSLLPRLVPAGRGGRSHVDLPGALIAMTAVGTLIYGLVRAGDTGWSGGSTPFLLAAGLGLLAVFVVVERRTAEPLVRLELLTRRPVAAGNMVMLGASGLLLANFFLNSQYLQHVLRLDALETGLIFLPVALVIGVGTHLGVRVVARFGGRPAVAVGFGLAAVGAVLLSQVPVTGNAWSAVLPGFLISGLGLGATFVTATTTAMAHVEPHDAGTTSGLISTGHELGATLGIAFVATIASQSLRGSGPVSGFGAAFTAMAVAAVLLAGLTAWLVPAGRPPATDGPVFAH</sequence>
<dbReference type="InterPro" id="IPR005829">
    <property type="entry name" value="Sugar_transporter_CS"/>
</dbReference>
<name>A0ABX9EBH1_9PSEU</name>
<feature type="transmembrane region" description="Helical" evidence="7">
    <location>
        <begin position="46"/>
        <end position="66"/>
    </location>
</feature>
<feature type="transmembrane region" description="Helical" evidence="7">
    <location>
        <begin position="265"/>
        <end position="283"/>
    </location>
</feature>
<feature type="transmembrane region" description="Helical" evidence="7">
    <location>
        <begin position="137"/>
        <end position="160"/>
    </location>
</feature>
<evidence type="ECO:0000313" key="9">
    <source>
        <dbReference type="EMBL" id="RAS65842.1"/>
    </source>
</evidence>
<dbReference type="PROSITE" id="PS00216">
    <property type="entry name" value="SUGAR_TRANSPORT_1"/>
    <property type="match status" value="1"/>
</dbReference>
<dbReference type="EMBL" id="QLTT01000004">
    <property type="protein sequence ID" value="RAS65842.1"/>
    <property type="molecule type" value="Genomic_DNA"/>
</dbReference>
<dbReference type="PANTHER" id="PTHR42718:SF46">
    <property type="entry name" value="BLR6921 PROTEIN"/>
    <property type="match status" value="1"/>
</dbReference>
<feature type="transmembrane region" description="Helical" evidence="7">
    <location>
        <begin position="111"/>
        <end position="130"/>
    </location>
</feature>
<dbReference type="Pfam" id="PF07690">
    <property type="entry name" value="MFS_1"/>
    <property type="match status" value="1"/>
</dbReference>
<accession>A0ABX9EBH1</accession>
<feature type="transmembrane region" description="Helical" evidence="7">
    <location>
        <begin position="303"/>
        <end position="323"/>
    </location>
</feature>
<keyword evidence="10" id="KW-1185">Reference proteome</keyword>
<dbReference type="InterPro" id="IPR036259">
    <property type="entry name" value="MFS_trans_sf"/>
</dbReference>
<evidence type="ECO:0000259" key="8">
    <source>
        <dbReference type="PROSITE" id="PS50850"/>
    </source>
</evidence>
<feature type="transmembrane region" description="Helical" evidence="7">
    <location>
        <begin position="427"/>
        <end position="450"/>
    </location>
</feature>
<dbReference type="PRINTS" id="PR01036">
    <property type="entry name" value="TCRTETB"/>
</dbReference>
<feature type="transmembrane region" description="Helical" evidence="7">
    <location>
        <begin position="330"/>
        <end position="350"/>
    </location>
</feature>
<feature type="transmembrane region" description="Helical" evidence="7">
    <location>
        <begin position="198"/>
        <end position="216"/>
    </location>
</feature>
<evidence type="ECO:0000256" key="6">
    <source>
        <dbReference type="ARBA" id="ARBA00023136"/>
    </source>
</evidence>
<proteinExistence type="predicted"/>
<evidence type="ECO:0000256" key="2">
    <source>
        <dbReference type="ARBA" id="ARBA00022448"/>
    </source>
</evidence>
<evidence type="ECO:0000256" key="7">
    <source>
        <dbReference type="SAM" id="Phobius"/>
    </source>
</evidence>
<feature type="transmembrane region" description="Helical" evidence="7">
    <location>
        <begin position="228"/>
        <end position="245"/>
    </location>
</feature>
<dbReference type="PANTHER" id="PTHR42718">
    <property type="entry name" value="MAJOR FACILITATOR SUPERFAMILY MULTIDRUG TRANSPORTER MFSC"/>
    <property type="match status" value="1"/>
</dbReference>